<dbReference type="EMBL" id="CP150951">
    <property type="protein sequence ID" value="WZC49659.1"/>
    <property type="molecule type" value="Genomic_DNA"/>
</dbReference>
<evidence type="ECO:0000256" key="1">
    <source>
        <dbReference type="SAM" id="Phobius"/>
    </source>
</evidence>
<keyword evidence="1" id="KW-1133">Transmembrane helix</keyword>
<keyword evidence="1" id="KW-0812">Transmembrane</keyword>
<dbReference type="RefSeq" id="WP_341367769.1">
    <property type="nucleotide sequence ID" value="NZ_CP150951.2"/>
</dbReference>
<keyword evidence="3" id="KW-1185">Reference proteome</keyword>
<reference evidence="3" key="1">
    <citation type="submission" date="2024-04" db="EMBL/GenBank/DDBJ databases">
        <title>Phylogenomic analyses of a clade within the roseobacter group suggest taxonomic reassignments of species of the genera Aestuariivita, Citreicella, Loktanella, Nautella, Pelagibaca, Ruegeria, Thalassobius, Thiobacimonas and Tropicibacter, and the proposal o.</title>
        <authorList>
            <person name="Jeon C.O."/>
        </authorList>
    </citation>
    <scope>NUCLEOTIDE SEQUENCE [LARGE SCALE GENOMIC DNA]</scope>
    <source>
        <strain evidence="3">BS5-3</strain>
    </source>
</reference>
<accession>A0ABZ2V539</accession>
<name>A0ABZ2V539_9RHOB</name>
<sequence length="531" mass="59372">MSFGLSELIILGVIATIGAAGLFTLLLRMDNRRTRPNLQLGRAGDGPVFLFQDKDLIDATPDALAMIAPHVQKMSEYEATLHVLGAHFINLEDVLAAHDKGHVRVDGEHPNALSMHIEREGPVLRIAVTDEVSNGPTKVTDMLEHDVRLAELSMMRELTKHTPQLIWQENGNGRLIWANQAYLSFSDRLRTGIETVTPTWPSKSVFPDLTDATAHAGSTSRRVAVTLPDKSAEHWFDVTTVAQQNGFLHFATDANAAVRADRQRHNFVQTLGKTFAELSTGLAIFDKRRQLAMFNPALHELTRLPIEFLSSRPSIDTVLDRLRETRILPEPKNYASWREQFTALEAEAREGTYCEVWELPDGQTYRITGRPHPDGAFALLFEDISAEISLTRRFRSDIETGQAVLDTLGDAIAVFSSTGSLVMSNKAYADLWDTAEPSYHDQRALQTELETWRGRCTPTRMWSEMRDFIYGSGTRKTWADDAILDDGRHIRCHANPIAGGMTMVRFDFAPPKTPVISKLTMSDPALLSAKR</sequence>
<evidence type="ECO:0000313" key="3">
    <source>
        <dbReference type="Proteomes" id="UP001440612"/>
    </source>
</evidence>
<gene>
    <name evidence="2" type="ORF">AABB29_03125</name>
</gene>
<organism evidence="2 3">
    <name type="scientific">Yoonia phaeophyticola</name>
    <dbReference type="NCBI Taxonomy" id="3137369"/>
    <lineage>
        <taxon>Bacteria</taxon>
        <taxon>Pseudomonadati</taxon>
        <taxon>Pseudomonadota</taxon>
        <taxon>Alphaproteobacteria</taxon>
        <taxon>Rhodobacterales</taxon>
        <taxon>Paracoccaceae</taxon>
        <taxon>Yoonia</taxon>
    </lineage>
</organism>
<protein>
    <submittedName>
        <fullName evidence="2">PAS-domain containing protein</fullName>
    </submittedName>
</protein>
<keyword evidence="1" id="KW-0472">Membrane</keyword>
<evidence type="ECO:0000313" key="2">
    <source>
        <dbReference type="EMBL" id="WZC49659.1"/>
    </source>
</evidence>
<feature type="transmembrane region" description="Helical" evidence="1">
    <location>
        <begin position="6"/>
        <end position="27"/>
    </location>
</feature>
<proteinExistence type="predicted"/>
<dbReference type="Proteomes" id="UP001440612">
    <property type="component" value="Chromosome"/>
</dbReference>
<dbReference type="Pfam" id="PF12860">
    <property type="entry name" value="PAS_7"/>
    <property type="match status" value="1"/>
</dbReference>